<keyword evidence="6" id="KW-0004">4Fe-4S</keyword>
<evidence type="ECO:0000256" key="12">
    <source>
        <dbReference type="ARBA" id="ARBA00049406"/>
    </source>
</evidence>
<evidence type="ECO:0000259" key="13">
    <source>
        <dbReference type="Pfam" id="PF03315"/>
    </source>
</evidence>
<protein>
    <recommendedName>
        <fullName evidence="4">L-serine ammonia-lyase</fullName>
        <ecNumber evidence="4">4.3.1.17</ecNumber>
    </recommendedName>
    <alternativeName>
        <fullName evidence="11">L-serine deaminase</fullName>
    </alternativeName>
</protein>
<feature type="domain" description="Serine dehydratase beta chain" evidence="13">
    <location>
        <begin position="5"/>
        <end position="100"/>
    </location>
</feature>
<keyword evidence="9" id="KW-0411">Iron-sulfur</keyword>
<keyword evidence="7" id="KW-0479">Metal-binding</keyword>
<reference evidence="14 15" key="1">
    <citation type="submission" date="2023-07" db="EMBL/GenBank/DDBJ databases">
        <title>Genomic Encyclopedia of Type Strains, Phase IV (KMG-IV): sequencing the most valuable type-strain genomes for metagenomic binning, comparative biology and taxonomic classification.</title>
        <authorList>
            <person name="Goeker M."/>
        </authorList>
    </citation>
    <scope>NUCLEOTIDE SEQUENCE [LARGE SCALE GENOMIC DNA]</scope>
    <source>
        <strain evidence="14 15">DSM 9768</strain>
    </source>
</reference>
<keyword evidence="10 14" id="KW-0456">Lyase</keyword>
<comment type="cofactor">
    <cofactor evidence="1">
        <name>[4Fe-4S] cluster</name>
        <dbReference type="ChEBI" id="CHEBI:49883"/>
    </cofactor>
</comment>
<organism evidence="14 15">
    <name type="scientific">Evansella vedderi</name>
    <dbReference type="NCBI Taxonomy" id="38282"/>
    <lineage>
        <taxon>Bacteria</taxon>
        <taxon>Bacillati</taxon>
        <taxon>Bacillota</taxon>
        <taxon>Bacilli</taxon>
        <taxon>Bacillales</taxon>
        <taxon>Bacillaceae</taxon>
        <taxon>Evansella</taxon>
    </lineage>
</organism>
<name>A0ABT9ZYS0_9BACI</name>
<dbReference type="InterPro" id="IPR029009">
    <property type="entry name" value="ASB_dom_sf"/>
</dbReference>
<dbReference type="Pfam" id="PF03315">
    <property type="entry name" value="SDH_beta"/>
    <property type="match status" value="1"/>
</dbReference>
<comment type="similarity">
    <text evidence="3">Belongs to the iron-sulfur dependent L-serine dehydratase family.</text>
</comment>
<evidence type="ECO:0000256" key="7">
    <source>
        <dbReference type="ARBA" id="ARBA00022723"/>
    </source>
</evidence>
<keyword evidence="8" id="KW-0408">Iron</keyword>
<dbReference type="InterPro" id="IPR005131">
    <property type="entry name" value="Ser_deHydtase_bsu"/>
</dbReference>
<dbReference type="PANTHER" id="PTHR30182">
    <property type="entry name" value="L-SERINE DEHYDRATASE"/>
    <property type="match status" value="1"/>
</dbReference>
<dbReference type="SUPFAM" id="SSF143548">
    <property type="entry name" value="Serine metabolism enzymes domain"/>
    <property type="match status" value="1"/>
</dbReference>
<dbReference type="EMBL" id="JAUSUG010000016">
    <property type="protein sequence ID" value="MDQ0256401.1"/>
    <property type="molecule type" value="Genomic_DNA"/>
</dbReference>
<dbReference type="Gene3D" id="3.30.1330.90">
    <property type="entry name" value="D-3-phosphoglycerate dehydrogenase, domain 3"/>
    <property type="match status" value="1"/>
</dbReference>
<evidence type="ECO:0000313" key="15">
    <source>
        <dbReference type="Proteomes" id="UP001230005"/>
    </source>
</evidence>
<evidence type="ECO:0000256" key="8">
    <source>
        <dbReference type="ARBA" id="ARBA00023004"/>
    </source>
</evidence>
<evidence type="ECO:0000256" key="3">
    <source>
        <dbReference type="ARBA" id="ARBA00008636"/>
    </source>
</evidence>
<evidence type="ECO:0000256" key="1">
    <source>
        <dbReference type="ARBA" id="ARBA00001966"/>
    </source>
</evidence>
<evidence type="ECO:0000313" key="14">
    <source>
        <dbReference type="EMBL" id="MDQ0256401.1"/>
    </source>
</evidence>
<dbReference type="Proteomes" id="UP001230005">
    <property type="component" value="Unassembled WGS sequence"/>
</dbReference>
<proteinExistence type="inferred from homology"/>
<dbReference type="InterPro" id="IPR051318">
    <property type="entry name" value="Fe-S_L-Ser"/>
</dbReference>
<dbReference type="RefSeq" id="WP_307328461.1">
    <property type="nucleotide sequence ID" value="NZ_JAUSUG010000016.1"/>
</dbReference>
<sequence length="173" mass="18678">MEFESCFDIIGPIMVGPSSSHTAGVVSIGKFVHELLDGCPEEADIIFYDSFAETYQGHGTDKALLGGLLGMNTDDSRIKHAIEMTHHYGLTYGIQLEGSCPYYDHPNTTFITARSKDSIVKVGGVSLGGGLSKIFMINGELVDIRLSTNDDISTLATHFSECVKKDTVLKGVV</sequence>
<comment type="catalytic activity">
    <reaction evidence="12">
        <text>L-serine = pyruvate + NH4(+)</text>
        <dbReference type="Rhea" id="RHEA:19169"/>
        <dbReference type="ChEBI" id="CHEBI:15361"/>
        <dbReference type="ChEBI" id="CHEBI:28938"/>
        <dbReference type="ChEBI" id="CHEBI:33384"/>
        <dbReference type="EC" id="4.3.1.17"/>
    </reaction>
</comment>
<dbReference type="PANTHER" id="PTHR30182:SF12">
    <property type="entry name" value="L-SERINE DEHYDRATASE, BETA CHAIN-RELATED"/>
    <property type="match status" value="1"/>
</dbReference>
<evidence type="ECO:0000256" key="11">
    <source>
        <dbReference type="ARBA" id="ARBA00041766"/>
    </source>
</evidence>
<evidence type="ECO:0000256" key="10">
    <source>
        <dbReference type="ARBA" id="ARBA00023239"/>
    </source>
</evidence>
<evidence type="ECO:0000256" key="9">
    <source>
        <dbReference type="ARBA" id="ARBA00023014"/>
    </source>
</evidence>
<evidence type="ECO:0000256" key="2">
    <source>
        <dbReference type="ARBA" id="ARBA00004742"/>
    </source>
</evidence>
<evidence type="ECO:0000256" key="5">
    <source>
        <dbReference type="ARBA" id="ARBA00022432"/>
    </source>
</evidence>
<dbReference type="GO" id="GO:0003941">
    <property type="term" value="F:L-serine ammonia-lyase activity"/>
    <property type="evidence" value="ECO:0007669"/>
    <property type="project" value="UniProtKB-EC"/>
</dbReference>
<comment type="pathway">
    <text evidence="2">Carbohydrate biosynthesis; gluconeogenesis.</text>
</comment>
<keyword evidence="5" id="KW-0312">Gluconeogenesis</keyword>
<accession>A0ABT9ZYS0</accession>
<dbReference type="EC" id="4.3.1.17" evidence="4"/>
<evidence type="ECO:0000256" key="6">
    <source>
        <dbReference type="ARBA" id="ARBA00022485"/>
    </source>
</evidence>
<evidence type="ECO:0000256" key="4">
    <source>
        <dbReference type="ARBA" id="ARBA00012093"/>
    </source>
</evidence>
<keyword evidence="15" id="KW-1185">Reference proteome</keyword>
<gene>
    <name evidence="14" type="ORF">J2S74_003821</name>
</gene>
<comment type="caution">
    <text evidence="14">The sequence shown here is derived from an EMBL/GenBank/DDBJ whole genome shotgun (WGS) entry which is preliminary data.</text>
</comment>